<sequence length="65" mass="7536">MKTRKIIQIATSESMVYDSTINETERSNSILALCNDGTLWYRDIYISGLNKKGWEQIEDIPQPQE</sequence>
<accession>A0ABX6V018</accession>
<keyword evidence="2" id="KW-1185">Reference proteome</keyword>
<reference evidence="1 2" key="1">
    <citation type="submission" date="2020-10" db="EMBL/GenBank/DDBJ databases">
        <title>Genome Sequencing of Rodentibacter spp. strain DSM111151.</title>
        <authorList>
            <person name="Benga L."/>
            <person name="Lautwein T."/>
        </authorList>
    </citation>
    <scope>NUCLEOTIDE SEQUENCE [LARGE SCALE GENOMIC DNA]</scope>
    <source>
        <strain evidence="1 2">DSM 111151</strain>
    </source>
</reference>
<dbReference type="RefSeq" id="WP_194812626.1">
    <property type="nucleotide sequence ID" value="NZ_CP063056.1"/>
</dbReference>
<dbReference type="EMBL" id="CP063056">
    <property type="protein sequence ID" value="QPB43049.1"/>
    <property type="molecule type" value="Genomic_DNA"/>
</dbReference>
<evidence type="ECO:0000313" key="1">
    <source>
        <dbReference type="EMBL" id="QPB43049.1"/>
    </source>
</evidence>
<gene>
    <name evidence="1" type="ORF">IHV77_02725</name>
</gene>
<organism evidence="1 2">
    <name type="scientific">Rodentibacter haemolyticus</name>
    <dbReference type="NCBI Taxonomy" id="2778911"/>
    <lineage>
        <taxon>Bacteria</taxon>
        <taxon>Pseudomonadati</taxon>
        <taxon>Pseudomonadota</taxon>
        <taxon>Gammaproteobacteria</taxon>
        <taxon>Pasteurellales</taxon>
        <taxon>Pasteurellaceae</taxon>
        <taxon>Rodentibacter</taxon>
    </lineage>
</organism>
<proteinExistence type="predicted"/>
<evidence type="ECO:0000313" key="2">
    <source>
        <dbReference type="Proteomes" id="UP000663069"/>
    </source>
</evidence>
<protein>
    <submittedName>
        <fullName evidence="1">Uncharacterized protein</fullName>
    </submittedName>
</protein>
<dbReference type="Proteomes" id="UP000663069">
    <property type="component" value="Chromosome"/>
</dbReference>
<name>A0ABX6V018_9PAST</name>